<evidence type="ECO:0000256" key="5">
    <source>
        <dbReference type="PROSITE-ProRule" id="PRU00335"/>
    </source>
</evidence>
<gene>
    <name evidence="8" type="ORF">GCM10023205_32160</name>
</gene>
<dbReference type="SUPFAM" id="SSF46689">
    <property type="entry name" value="Homeodomain-like"/>
    <property type="match status" value="1"/>
</dbReference>
<keyword evidence="4" id="KW-0804">Transcription</keyword>
<dbReference type="InterPro" id="IPR009057">
    <property type="entry name" value="Homeodomain-like_sf"/>
</dbReference>
<accession>A0ABP9HA94</accession>
<evidence type="ECO:0000313" key="8">
    <source>
        <dbReference type="EMBL" id="GAA4965379.1"/>
    </source>
</evidence>
<keyword evidence="3 5" id="KW-0238">DNA-binding</keyword>
<organism evidence="8 9">
    <name type="scientific">Yinghuangia aomiensis</name>
    <dbReference type="NCBI Taxonomy" id="676205"/>
    <lineage>
        <taxon>Bacteria</taxon>
        <taxon>Bacillati</taxon>
        <taxon>Actinomycetota</taxon>
        <taxon>Actinomycetes</taxon>
        <taxon>Kitasatosporales</taxon>
        <taxon>Streptomycetaceae</taxon>
        <taxon>Yinghuangia</taxon>
    </lineage>
</organism>
<dbReference type="PANTHER" id="PTHR47506:SF6">
    <property type="entry name" value="HTH-TYPE TRANSCRIPTIONAL REPRESSOR NEMR"/>
    <property type="match status" value="1"/>
</dbReference>
<evidence type="ECO:0000259" key="7">
    <source>
        <dbReference type="PROSITE" id="PS50977"/>
    </source>
</evidence>
<dbReference type="PROSITE" id="PS50977">
    <property type="entry name" value="HTH_TETR_2"/>
    <property type="match status" value="1"/>
</dbReference>
<dbReference type="PANTHER" id="PTHR47506">
    <property type="entry name" value="TRANSCRIPTIONAL REGULATORY PROTEIN"/>
    <property type="match status" value="1"/>
</dbReference>
<reference evidence="9" key="1">
    <citation type="journal article" date="2019" name="Int. J. Syst. Evol. Microbiol.">
        <title>The Global Catalogue of Microorganisms (GCM) 10K type strain sequencing project: providing services to taxonomists for standard genome sequencing and annotation.</title>
        <authorList>
            <consortium name="The Broad Institute Genomics Platform"/>
            <consortium name="The Broad Institute Genome Sequencing Center for Infectious Disease"/>
            <person name="Wu L."/>
            <person name="Ma J."/>
        </authorList>
    </citation>
    <scope>NUCLEOTIDE SEQUENCE [LARGE SCALE GENOMIC DNA]</scope>
    <source>
        <strain evidence="9">JCM 17986</strain>
    </source>
</reference>
<dbReference type="SUPFAM" id="SSF48498">
    <property type="entry name" value="Tetracyclin repressor-like, C-terminal domain"/>
    <property type="match status" value="1"/>
</dbReference>
<dbReference type="Pfam" id="PF00440">
    <property type="entry name" value="TetR_N"/>
    <property type="match status" value="1"/>
</dbReference>
<evidence type="ECO:0000256" key="3">
    <source>
        <dbReference type="ARBA" id="ARBA00023125"/>
    </source>
</evidence>
<dbReference type="InterPro" id="IPR036271">
    <property type="entry name" value="Tet_transcr_reg_TetR-rel_C_sf"/>
</dbReference>
<dbReference type="Pfam" id="PF13977">
    <property type="entry name" value="TetR_C_6"/>
    <property type="match status" value="1"/>
</dbReference>
<evidence type="ECO:0000256" key="6">
    <source>
        <dbReference type="SAM" id="MobiDB-lite"/>
    </source>
</evidence>
<keyword evidence="1" id="KW-0678">Repressor</keyword>
<feature type="DNA-binding region" description="H-T-H motif" evidence="5">
    <location>
        <begin position="49"/>
        <end position="68"/>
    </location>
</feature>
<protein>
    <submittedName>
        <fullName evidence="8">TetR/AcrR family transcriptional regulator</fullName>
    </submittedName>
</protein>
<proteinExistence type="predicted"/>
<dbReference type="Proteomes" id="UP001500466">
    <property type="component" value="Unassembled WGS sequence"/>
</dbReference>
<dbReference type="InterPro" id="IPR039538">
    <property type="entry name" value="BetI_C"/>
</dbReference>
<feature type="region of interest" description="Disordered" evidence="6">
    <location>
        <begin position="1"/>
        <end position="22"/>
    </location>
</feature>
<evidence type="ECO:0000256" key="2">
    <source>
        <dbReference type="ARBA" id="ARBA00023015"/>
    </source>
</evidence>
<name>A0ABP9HA94_9ACTN</name>
<sequence length="211" mass="23075">MSPYPGEEASRPTMTAEANRGYANGRARQREILEKAVALFGESGYRGTSLREIAARCGVSHPGLKYHFPTKEALLLAVLEQRDEDDSARMAADDPVGVEGLRRLVEIAALNADRRVVVDLFTSLAAEATTPDHPAHTFFAERYRKVIAATTAAYEHAREQGHLVAGVDPATAARQLLALMDGLQVQWLYDPATDMAGTLRAHIQRQLTVPL</sequence>
<dbReference type="Gene3D" id="1.10.357.10">
    <property type="entry name" value="Tetracycline Repressor, domain 2"/>
    <property type="match status" value="1"/>
</dbReference>
<evidence type="ECO:0000256" key="1">
    <source>
        <dbReference type="ARBA" id="ARBA00022491"/>
    </source>
</evidence>
<dbReference type="EMBL" id="BAABHS010000010">
    <property type="protein sequence ID" value="GAA4965379.1"/>
    <property type="molecule type" value="Genomic_DNA"/>
</dbReference>
<comment type="caution">
    <text evidence="8">The sequence shown here is derived from an EMBL/GenBank/DDBJ whole genome shotgun (WGS) entry which is preliminary data.</text>
</comment>
<evidence type="ECO:0000256" key="4">
    <source>
        <dbReference type="ARBA" id="ARBA00023163"/>
    </source>
</evidence>
<feature type="domain" description="HTH tetR-type" evidence="7">
    <location>
        <begin position="26"/>
        <end position="86"/>
    </location>
</feature>
<dbReference type="InterPro" id="IPR001647">
    <property type="entry name" value="HTH_TetR"/>
</dbReference>
<dbReference type="PRINTS" id="PR00455">
    <property type="entry name" value="HTHTETR"/>
</dbReference>
<evidence type="ECO:0000313" key="9">
    <source>
        <dbReference type="Proteomes" id="UP001500466"/>
    </source>
</evidence>
<keyword evidence="2" id="KW-0805">Transcription regulation</keyword>
<keyword evidence="9" id="KW-1185">Reference proteome</keyword>